<keyword evidence="3" id="KW-1185">Reference proteome</keyword>
<dbReference type="InterPro" id="IPR007320">
    <property type="entry name" value="PDCD2_C"/>
</dbReference>
<dbReference type="Pfam" id="PF04194">
    <property type="entry name" value="PDCD2_C"/>
    <property type="match status" value="1"/>
</dbReference>
<protein>
    <recommendedName>
        <fullName evidence="1">Programmed cell death protein 2 C-terminal domain-containing protein</fullName>
    </recommendedName>
</protein>
<evidence type="ECO:0000313" key="3">
    <source>
        <dbReference type="Proteomes" id="UP001461498"/>
    </source>
</evidence>
<comment type="caution">
    <text evidence="2">The sequence shown here is derived from an EMBL/GenBank/DDBJ whole genome shotgun (WGS) entry which is preliminary data.</text>
</comment>
<reference evidence="2 3" key="1">
    <citation type="submission" date="2022-12" db="EMBL/GenBank/DDBJ databases">
        <title>Chromosome-level genome assembly of true bugs.</title>
        <authorList>
            <person name="Ma L."/>
            <person name="Li H."/>
        </authorList>
    </citation>
    <scope>NUCLEOTIDE SEQUENCE [LARGE SCALE GENOMIC DNA]</scope>
    <source>
        <strain evidence="2">Lab_2022b</strain>
    </source>
</reference>
<gene>
    <name evidence="2" type="ORF">O3M35_009258</name>
</gene>
<dbReference type="GO" id="GO:0006915">
    <property type="term" value="P:apoptotic process"/>
    <property type="evidence" value="ECO:0007669"/>
    <property type="project" value="TreeGrafter"/>
</dbReference>
<dbReference type="GO" id="GO:0005737">
    <property type="term" value="C:cytoplasm"/>
    <property type="evidence" value="ECO:0007669"/>
    <property type="project" value="InterPro"/>
</dbReference>
<feature type="domain" description="Programmed cell death protein 2 C-terminal" evidence="1">
    <location>
        <begin position="298"/>
        <end position="396"/>
    </location>
</feature>
<proteinExistence type="predicted"/>
<evidence type="ECO:0000313" key="2">
    <source>
        <dbReference type="EMBL" id="KAK9505132.1"/>
    </source>
</evidence>
<organism evidence="2 3">
    <name type="scientific">Rhynocoris fuscipes</name>
    <dbReference type="NCBI Taxonomy" id="488301"/>
    <lineage>
        <taxon>Eukaryota</taxon>
        <taxon>Metazoa</taxon>
        <taxon>Ecdysozoa</taxon>
        <taxon>Arthropoda</taxon>
        <taxon>Hexapoda</taxon>
        <taxon>Insecta</taxon>
        <taxon>Pterygota</taxon>
        <taxon>Neoptera</taxon>
        <taxon>Paraneoptera</taxon>
        <taxon>Hemiptera</taxon>
        <taxon>Heteroptera</taxon>
        <taxon>Panheteroptera</taxon>
        <taxon>Cimicomorpha</taxon>
        <taxon>Reduviidae</taxon>
        <taxon>Harpactorinae</taxon>
        <taxon>Harpactorini</taxon>
        <taxon>Rhynocoris</taxon>
    </lineage>
</organism>
<dbReference type="EMBL" id="JAPXFL010000006">
    <property type="protein sequence ID" value="KAK9505132.1"/>
    <property type="molecule type" value="Genomic_DNA"/>
</dbReference>
<dbReference type="AlphaFoldDB" id="A0AAW1D3I8"/>
<accession>A0AAW1D3I8</accession>
<dbReference type="Proteomes" id="UP001461498">
    <property type="component" value="Unassembled WGS sequence"/>
</dbReference>
<evidence type="ECO:0000259" key="1">
    <source>
        <dbReference type="Pfam" id="PF04194"/>
    </source>
</evidence>
<sequence>MARIGNRVLLGYEDEVISDKYKDQVDYTTNKIGGKPDWPGDAPTAVTCKLCGLNLPLILQIYAPLDYSPYHRTLYIFACINPNCWNQNGSWVCLRSQKRSDTRREMAQGVDEDCTNADVENDWRIPGADAWEDEENGNTIEAVWSKSDDLSRNLAMLTVSDECNANSAGSVGAEGAIGVIPMATAMIEGDEGEVVSIDTPTAPQINLLAMLEETAPLPQVPMSSLQFTPYFISVGEEELNSAMSPTNSEHIKDVLKDYQTKISDDDILVNKHQKDKGDSDMAGLGAEHYEKTLPRHGDKLFHQFITKIQANPGHILRYGGYPLFLYSLQEKPRSCRHCGAELLFEMQILPTLIPRLTLVGSDHGTHLEFGTVFLYSCAQSCWEDNDSYREEHLVVQMEKI</sequence>
<dbReference type="PANTHER" id="PTHR46421">
    <property type="entry name" value="PROGRAMMED CELL DEATH PROTEIN 2-LIKE"/>
    <property type="match status" value="1"/>
</dbReference>
<dbReference type="InterPro" id="IPR052815">
    <property type="entry name" value="PDCD2-like_regulator"/>
</dbReference>
<dbReference type="PANTHER" id="PTHR46421:SF1">
    <property type="entry name" value="PROGRAMMED CELL DEATH PROTEIN 2-LIKE"/>
    <property type="match status" value="1"/>
</dbReference>
<name>A0AAW1D3I8_9HEMI</name>